<evidence type="ECO:0000256" key="4">
    <source>
        <dbReference type="SAM" id="MobiDB-lite"/>
    </source>
</evidence>
<dbReference type="OrthoDB" id="434989at2759"/>
<dbReference type="AlphaFoldDB" id="A0A0J7L5C4"/>
<dbReference type="GO" id="GO:0031123">
    <property type="term" value="P:RNA 3'-end processing"/>
    <property type="evidence" value="ECO:0007669"/>
    <property type="project" value="TreeGrafter"/>
</dbReference>
<dbReference type="InterPro" id="IPR002058">
    <property type="entry name" value="PAP_assoc"/>
</dbReference>
<dbReference type="SUPFAM" id="SSF81631">
    <property type="entry name" value="PAP/OAS1 substrate-binding domain"/>
    <property type="match status" value="1"/>
</dbReference>
<evidence type="ECO:0000259" key="5">
    <source>
        <dbReference type="Pfam" id="PF03828"/>
    </source>
</evidence>
<evidence type="ECO:0000256" key="2">
    <source>
        <dbReference type="ARBA" id="ARBA00022723"/>
    </source>
</evidence>
<dbReference type="Pfam" id="PF03828">
    <property type="entry name" value="PAP_assoc"/>
    <property type="match status" value="1"/>
</dbReference>
<protein>
    <submittedName>
        <fullName evidence="6">Poly rna mitochondrial</fullName>
    </submittedName>
</protein>
<reference evidence="6 7" key="1">
    <citation type="submission" date="2015-04" db="EMBL/GenBank/DDBJ databases">
        <title>Lasius niger genome sequencing.</title>
        <authorList>
            <person name="Konorov E.A."/>
            <person name="Nikitin M.A."/>
            <person name="Kirill M.V."/>
            <person name="Chang P."/>
        </authorList>
    </citation>
    <scope>NUCLEOTIDE SEQUENCE [LARGE SCALE GENOMIC DNA]</scope>
    <source>
        <tissue evidence="6">Whole</tissue>
    </source>
</reference>
<keyword evidence="7" id="KW-1185">Reference proteome</keyword>
<evidence type="ECO:0000313" key="6">
    <source>
        <dbReference type="EMBL" id="KMQ98147.1"/>
    </source>
</evidence>
<sequence>MQVTRDDVRCTENGIDCTFLRDLEKLPPEYKYKSNQDNLESLLYGFFEYISMFDFHTKGICIREGVPIRKPSRSALHITNPLETTLNVCKNVNIYELNRITEKAHDAVYTLETDKSRNNNWGLMALLNMKSVDIMDMLKSNSKREQSTADYSEDYSHEVSEGSEVNEVDINQPKKKKKETV</sequence>
<dbReference type="Gene3D" id="1.10.1410.10">
    <property type="match status" value="1"/>
</dbReference>
<name>A0A0J7L5C4_LASNI</name>
<evidence type="ECO:0000256" key="1">
    <source>
        <dbReference type="ARBA" id="ARBA00022679"/>
    </source>
</evidence>
<evidence type="ECO:0000256" key="3">
    <source>
        <dbReference type="ARBA" id="ARBA00022842"/>
    </source>
</evidence>
<proteinExistence type="predicted"/>
<keyword evidence="2" id="KW-0479">Metal-binding</keyword>
<gene>
    <name evidence="6" type="ORF">RF55_1493</name>
</gene>
<feature type="domain" description="PAP-associated" evidence="5">
    <location>
        <begin position="38"/>
        <end position="77"/>
    </location>
</feature>
<evidence type="ECO:0000313" key="7">
    <source>
        <dbReference type="Proteomes" id="UP000036403"/>
    </source>
</evidence>
<dbReference type="PaxDb" id="67767-A0A0J7L5C4"/>
<comment type="caution">
    <text evidence="6">The sequence shown here is derived from an EMBL/GenBank/DDBJ whole genome shotgun (WGS) entry which is preliminary data.</text>
</comment>
<dbReference type="PANTHER" id="PTHR12271">
    <property type="entry name" value="POLY A POLYMERASE CID PAP -RELATED"/>
    <property type="match status" value="1"/>
</dbReference>
<accession>A0A0J7L5C4</accession>
<feature type="region of interest" description="Disordered" evidence="4">
    <location>
        <begin position="143"/>
        <end position="181"/>
    </location>
</feature>
<keyword evidence="1" id="KW-0808">Transferase</keyword>
<dbReference type="GO" id="GO:1990817">
    <property type="term" value="F:poly(A) RNA polymerase activity"/>
    <property type="evidence" value="ECO:0007669"/>
    <property type="project" value="TreeGrafter"/>
</dbReference>
<keyword evidence="3" id="KW-0460">Magnesium</keyword>
<dbReference type="EMBL" id="LBMM01000518">
    <property type="protein sequence ID" value="KMQ98147.1"/>
    <property type="molecule type" value="Genomic_DNA"/>
</dbReference>
<dbReference type="GO" id="GO:0046872">
    <property type="term" value="F:metal ion binding"/>
    <property type="evidence" value="ECO:0007669"/>
    <property type="project" value="UniProtKB-KW"/>
</dbReference>
<dbReference type="Proteomes" id="UP000036403">
    <property type="component" value="Unassembled WGS sequence"/>
</dbReference>
<organism evidence="6 7">
    <name type="scientific">Lasius niger</name>
    <name type="common">Black garden ant</name>
    <dbReference type="NCBI Taxonomy" id="67767"/>
    <lineage>
        <taxon>Eukaryota</taxon>
        <taxon>Metazoa</taxon>
        <taxon>Ecdysozoa</taxon>
        <taxon>Arthropoda</taxon>
        <taxon>Hexapoda</taxon>
        <taxon>Insecta</taxon>
        <taxon>Pterygota</taxon>
        <taxon>Neoptera</taxon>
        <taxon>Endopterygota</taxon>
        <taxon>Hymenoptera</taxon>
        <taxon>Apocrita</taxon>
        <taxon>Aculeata</taxon>
        <taxon>Formicoidea</taxon>
        <taxon>Formicidae</taxon>
        <taxon>Formicinae</taxon>
        <taxon>Lasius</taxon>
        <taxon>Lasius</taxon>
    </lineage>
</organism>
<dbReference type="STRING" id="67767.A0A0J7L5C4"/>
<dbReference type="PANTHER" id="PTHR12271:SF133">
    <property type="entry name" value="POLY(A) RNA POLYMERASE, MITOCHONDRIAL"/>
    <property type="match status" value="1"/>
</dbReference>